<dbReference type="STRING" id="1817863.A2Y62_02005"/>
<feature type="transmembrane region" description="Helical" evidence="2">
    <location>
        <begin position="7"/>
        <end position="28"/>
    </location>
</feature>
<dbReference type="PROSITE" id="PS50005">
    <property type="entry name" value="TPR"/>
    <property type="match status" value="1"/>
</dbReference>
<keyword evidence="2" id="KW-0812">Transmembrane</keyword>
<dbReference type="Gene3D" id="1.25.40.10">
    <property type="entry name" value="Tetratricopeptide repeat domain"/>
    <property type="match status" value="2"/>
</dbReference>
<evidence type="ECO:0000256" key="1">
    <source>
        <dbReference type="PROSITE-ProRule" id="PRU00339"/>
    </source>
</evidence>
<dbReference type="AlphaFoldDB" id="A0A1F5VJN6"/>
<protein>
    <recommendedName>
        <fullName evidence="5">Tetratricopeptide repeat-like domain-containing protein</fullName>
    </recommendedName>
</protein>
<keyword evidence="2" id="KW-0472">Membrane</keyword>
<feature type="repeat" description="TPR" evidence="1">
    <location>
        <begin position="65"/>
        <end position="98"/>
    </location>
</feature>
<evidence type="ECO:0000313" key="4">
    <source>
        <dbReference type="Proteomes" id="UP000178943"/>
    </source>
</evidence>
<dbReference type="Pfam" id="PF00515">
    <property type="entry name" value="TPR_1"/>
    <property type="match status" value="1"/>
</dbReference>
<dbReference type="Proteomes" id="UP000178943">
    <property type="component" value="Unassembled WGS sequence"/>
</dbReference>
<organism evidence="3 4">
    <name type="scientific">Candidatus Fischerbacteria bacterium RBG_13_37_8</name>
    <dbReference type="NCBI Taxonomy" id="1817863"/>
    <lineage>
        <taxon>Bacteria</taxon>
        <taxon>Candidatus Fischeribacteriota</taxon>
    </lineage>
</organism>
<evidence type="ECO:0000256" key="2">
    <source>
        <dbReference type="SAM" id="Phobius"/>
    </source>
</evidence>
<evidence type="ECO:0008006" key="5">
    <source>
        <dbReference type="Google" id="ProtNLM"/>
    </source>
</evidence>
<dbReference type="PROSITE" id="PS50293">
    <property type="entry name" value="TPR_REGION"/>
    <property type="match status" value="1"/>
</dbReference>
<gene>
    <name evidence="3" type="ORF">A2Y62_02005</name>
</gene>
<name>A0A1F5VJN6_9BACT</name>
<keyword evidence="1" id="KW-0802">TPR repeat</keyword>
<dbReference type="InterPro" id="IPR019734">
    <property type="entry name" value="TPR_rpt"/>
</dbReference>
<sequence>MELLTKLLSEILTLAVVILGGGFLWYWYLRSKNPHYIDESLYEKEEYEIIKKKLNDSLSKDSSNYELLCDLGFIYRITGDNESAIQCYEKALEINPANNVETMTELARAYAEKIETAAKANELFKKVRGDYADEQLFLEDYEAHYVEIMGWIHLQKGDSVKAFGYYEQIYPMWQEYLKKHEKKYHVSFAELHYHFGIYLKRKGDMEKARSEWEKAIKQPLKNIFAIKAEQELQK</sequence>
<keyword evidence="2" id="KW-1133">Transmembrane helix</keyword>
<reference evidence="3 4" key="1">
    <citation type="journal article" date="2016" name="Nat. Commun.">
        <title>Thousands of microbial genomes shed light on interconnected biogeochemical processes in an aquifer system.</title>
        <authorList>
            <person name="Anantharaman K."/>
            <person name="Brown C.T."/>
            <person name="Hug L.A."/>
            <person name="Sharon I."/>
            <person name="Castelle C.J."/>
            <person name="Probst A.J."/>
            <person name="Thomas B.C."/>
            <person name="Singh A."/>
            <person name="Wilkins M.J."/>
            <person name="Karaoz U."/>
            <person name="Brodie E.L."/>
            <person name="Williams K.H."/>
            <person name="Hubbard S.S."/>
            <person name="Banfield J.F."/>
        </authorList>
    </citation>
    <scope>NUCLEOTIDE SEQUENCE [LARGE SCALE GENOMIC DNA]</scope>
</reference>
<dbReference type="SUPFAM" id="SSF48452">
    <property type="entry name" value="TPR-like"/>
    <property type="match status" value="1"/>
</dbReference>
<proteinExistence type="predicted"/>
<dbReference type="EMBL" id="MFGW01000157">
    <property type="protein sequence ID" value="OGF63642.1"/>
    <property type="molecule type" value="Genomic_DNA"/>
</dbReference>
<dbReference type="InterPro" id="IPR011990">
    <property type="entry name" value="TPR-like_helical_dom_sf"/>
</dbReference>
<comment type="caution">
    <text evidence="3">The sequence shown here is derived from an EMBL/GenBank/DDBJ whole genome shotgun (WGS) entry which is preliminary data.</text>
</comment>
<accession>A0A1F5VJN6</accession>
<dbReference type="SMART" id="SM00028">
    <property type="entry name" value="TPR"/>
    <property type="match status" value="2"/>
</dbReference>
<evidence type="ECO:0000313" key="3">
    <source>
        <dbReference type="EMBL" id="OGF63642.1"/>
    </source>
</evidence>